<evidence type="ECO:0000313" key="17">
    <source>
        <dbReference type="Proteomes" id="UP001154282"/>
    </source>
</evidence>
<keyword evidence="5 11" id="KW-0479">Metal-binding</keyword>
<dbReference type="CDD" id="cd02241">
    <property type="entry name" value="cupin_OxOx"/>
    <property type="match status" value="1"/>
</dbReference>
<keyword evidence="17" id="KW-1185">Reference proteome</keyword>
<evidence type="ECO:0000256" key="6">
    <source>
        <dbReference type="ARBA" id="ARBA00022729"/>
    </source>
</evidence>
<comment type="caution">
    <text evidence="16">The sequence shown here is derived from an EMBL/GenBank/DDBJ whole genome shotgun (WGS) entry which is preliminary data.</text>
</comment>
<evidence type="ECO:0000256" key="3">
    <source>
        <dbReference type="ARBA" id="ARBA00022523"/>
    </source>
</evidence>
<keyword evidence="6 14" id="KW-0732">Signal</keyword>
<proteinExistence type="inferred from homology"/>
<reference evidence="16" key="1">
    <citation type="submission" date="2022-08" db="EMBL/GenBank/DDBJ databases">
        <authorList>
            <person name="Gutierrez-Valencia J."/>
        </authorList>
    </citation>
    <scope>NUCLEOTIDE SEQUENCE</scope>
</reference>
<protein>
    <recommendedName>
        <fullName evidence="14">Germin-like protein</fullName>
    </recommendedName>
</protein>
<dbReference type="GO" id="GO:0048046">
    <property type="term" value="C:apoplast"/>
    <property type="evidence" value="ECO:0007669"/>
    <property type="project" value="UniProtKB-SubCell"/>
</dbReference>
<feature type="binding site" evidence="12">
    <location>
        <position position="104"/>
    </location>
    <ligand>
        <name>Mn(2+)</name>
        <dbReference type="ChEBI" id="CHEBI:29035"/>
    </ligand>
</feature>
<feature type="binding site" evidence="11">
    <location>
        <position position="111"/>
    </location>
    <ligand>
        <name>oxalate</name>
        <dbReference type="ChEBI" id="CHEBI:30623"/>
    </ligand>
</feature>
<dbReference type="FunFam" id="2.60.120.10:FF:000047">
    <property type="entry name" value="Auxin-binding protein ABP19a"/>
    <property type="match status" value="1"/>
</dbReference>
<dbReference type="GO" id="GO:0030145">
    <property type="term" value="F:manganese ion binding"/>
    <property type="evidence" value="ECO:0007669"/>
    <property type="project" value="UniProtKB-UniRule"/>
</dbReference>
<evidence type="ECO:0000256" key="10">
    <source>
        <dbReference type="ARBA" id="ARBA00023211"/>
    </source>
</evidence>
<evidence type="ECO:0000256" key="1">
    <source>
        <dbReference type="ARBA" id="ARBA00004271"/>
    </source>
</evidence>
<evidence type="ECO:0000313" key="16">
    <source>
        <dbReference type="EMBL" id="CAI0473274.1"/>
    </source>
</evidence>
<feature type="signal peptide" evidence="14">
    <location>
        <begin position="1"/>
        <end position="23"/>
    </location>
</feature>
<evidence type="ECO:0000256" key="4">
    <source>
        <dbReference type="ARBA" id="ARBA00022525"/>
    </source>
</evidence>
<dbReference type="PRINTS" id="PR00325">
    <property type="entry name" value="GERMIN"/>
</dbReference>
<keyword evidence="8" id="KW-0675">Receptor</keyword>
<feature type="chain" id="PRO_5043087062" description="Germin-like protein" evidence="14">
    <location>
        <begin position="24"/>
        <end position="214"/>
    </location>
</feature>
<dbReference type="InterPro" id="IPR006045">
    <property type="entry name" value="Cupin_1"/>
</dbReference>
<dbReference type="InterPro" id="IPR014710">
    <property type="entry name" value="RmlC-like_jellyroll"/>
</dbReference>
<organism evidence="16 17">
    <name type="scientific">Linum tenue</name>
    <dbReference type="NCBI Taxonomy" id="586396"/>
    <lineage>
        <taxon>Eukaryota</taxon>
        <taxon>Viridiplantae</taxon>
        <taxon>Streptophyta</taxon>
        <taxon>Embryophyta</taxon>
        <taxon>Tracheophyta</taxon>
        <taxon>Spermatophyta</taxon>
        <taxon>Magnoliopsida</taxon>
        <taxon>eudicotyledons</taxon>
        <taxon>Gunneridae</taxon>
        <taxon>Pentapetalae</taxon>
        <taxon>rosids</taxon>
        <taxon>fabids</taxon>
        <taxon>Malpighiales</taxon>
        <taxon>Linaceae</taxon>
        <taxon>Linum</taxon>
    </lineage>
</organism>
<dbReference type="Proteomes" id="UP001154282">
    <property type="component" value="Unassembled WGS sequence"/>
</dbReference>
<feature type="binding site" evidence="12">
    <location>
        <position position="152"/>
    </location>
    <ligand>
        <name>Mn(2+)</name>
        <dbReference type="ChEBI" id="CHEBI:29035"/>
    </ligand>
</feature>
<evidence type="ECO:0000256" key="2">
    <source>
        <dbReference type="ARBA" id="ARBA00007456"/>
    </source>
</evidence>
<evidence type="ECO:0000256" key="12">
    <source>
        <dbReference type="PIRSR" id="PIRSR601929-2"/>
    </source>
</evidence>
<feature type="disulfide bond" evidence="13">
    <location>
        <begin position="27"/>
        <end position="42"/>
    </location>
</feature>
<evidence type="ECO:0000256" key="5">
    <source>
        <dbReference type="ARBA" id="ARBA00022723"/>
    </source>
</evidence>
<dbReference type="SUPFAM" id="SSF51182">
    <property type="entry name" value="RmlC-like cupins"/>
    <property type="match status" value="1"/>
</dbReference>
<feature type="domain" description="Cupin type-1" evidence="15">
    <location>
        <begin position="56"/>
        <end position="204"/>
    </location>
</feature>
<evidence type="ECO:0000256" key="7">
    <source>
        <dbReference type="ARBA" id="ARBA00023157"/>
    </source>
</evidence>
<feature type="binding site" evidence="12">
    <location>
        <position position="111"/>
    </location>
    <ligand>
        <name>Mn(2+)</name>
        <dbReference type="ChEBI" id="CHEBI:29035"/>
    </ligand>
</feature>
<feature type="binding site" evidence="12">
    <location>
        <position position="106"/>
    </location>
    <ligand>
        <name>Mn(2+)</name>
        <dbReference type="ChEBI" id="CHEBI:29035"/>
    </ligand>
</feature>
<dbReference type="PANTHER" id="PTHR31238">
    <property type="entry name" value="GERMIN-LIKE PROTEIN SUBFAMILY 3 MEMBER 3"/>
    <property type="match status" value="1"/>
</dbReference>
<keyword evidence="10 11" id="KW-0464">Manganese</keyword>
<sequence length="214" mass="23005">MHTPFLLLVALVLLTTFSSSSYAADFCVADLTGQQTPYGYPCKNRANVTAADFVFSGFVSPGNTTNPNKLALTRAFVNHFPALNGLNQAAVRVDMEPDGVVPLHSHPYSSEMVFVVEGNVTMGFISGLDSNILYANKLSKGQVMAIPQGFLHFQHNSGTTKAVLFVSFASSDPGVQFITGALFRNAFPSFLVDKTTGISQAEVQRLKARFGGTE</sequence>
<keyword evidence="9" id="KW-0325">Glycoprotein</keyword>
<feature type="binding site" evidence="11">
    <location>
        <position position="106"/>
    </location>
    <ligand>
        <name>oxalate</name>
        <dbReference type="ChEBI" id="CHEBI:30623"/>
    </ligand>
</feature>
<accession>A0AAV0PQ66</accession>
<dbReference type="InterPro" id="IPR011051">
    <property type="entry name" value="RmlC_Cupin_sf"/>
</dbReference>
<evidence type="ECO:0000256" key="11">
    <source>
        <dbReference type="PIRSR" id="PIRSR601929-1"/>
    </source>
</evidence>
<dbReference type="EMBL" id="CAMGYJ010000009">
    <property type="protein sequence ID" value="CAI0473274.1"/>
    <property type="molecule type" value="Genomic_DNA"/>
</dbReference>
<comment type="similarity">
    <text evidence="2 14">Belongs to the germin family.</text>
</comment>
<keyword evidence="3 14" id="KW-0052">Apoplast</keyword>
<dbReference type="AlphaFoldDB" id="A0AAV0PQ66"/>
<dbReference type="SMART" id="SM00835">
    <property type="entry name" value="Cupin_1"/>
    <property type="match status" value="1"/>
</dbReference>
<dbReference type="Gene3D" id="2.60.120.10">
    <property type="entry name" value="Jelly Rolls"/>
    <property type="match status" value="1"/>
</dbReference>
<evidence type="ECO:0000256" key="8">
    <source>
        <dbReference type="ARBA" id="ARBA00023170"/>
    </source>
</evidence>
<evidence type="ECO:0000256" key="13">
    <source>
        <dbReference type="PIRSR" id="PIRSR601929-3"/>
    </source>
</evidence>
<keyword evidence="7 13" id="KW-1015">Disulfide bond</keyword>
<evidence type="ECO:0000256" key="9">
    <source>
        <dbReference type="ARBA" id="ARBA00023180"/>
    </source>
</evidence>
<dbReference type="InterPro" id="IPR001929">
    <property type="entry name" value="Germin"/>
</dbReference>
<evidence type="ECO:0000256" key="14">
    <source>
        <dbReference type="RuleBase" id="RU366015"/>
    </source>
</evidence>
<evidence type="ECO:0000259" key="15">
    <source>
        <dbReference type="SMART" id="SM00835"/>
    </source>
</evidence>
<comment type="subcellular location">
    <subcellularLocation>
        <location evidence="1 14">Secreted</location>
        <location evidence="1 14">Extracellular space</location>
        <location evidence="1 14">Apoplast</location>
    </subcellularLocation>
</comment>
<dbReference type="InterPro" id="IPR019780">
    <property type="entry name" value="Germin_Mn-BS"/>
</dbReference>
<dbReference type="PROSITE" id="PS00725">
    <property type="entry name" value="GERMIN"/>
    <property type="match status" value="1"/>
</dbReference>
<gene>
    <name evidence="16" type="ORF">LITE_LOCUS39570</name>
</gene>
<keyword evidence="4 14" id="KW-0964">Secreted</keyword>
<dbReference type="Pfam" id="PF00190">
    <property type="entry name" value="Cupin_1"/>
    <property type="match status" value="1"/>
</dbReference>
<name>A0AAV0PQ66_9ROSI</name>